<feature type="region of interest" description="Disordered" evidence="1">
    <location>
        <begin position="265"/>
        <end position="308"/>
    </location>
</feature>
<reference evidence="2 3" key="1">
    <citation type="journal article" date="2019" name="Nat. Microbiol.">
        <title>Mediterranean grassland soil C-N compound turnover is dependent on rainfall and depth, and is mediated by genomically divergent microorganisms.</title>
        <authorList>
            <person name="Diamond S."/>
            <person name="Andeer P.F."/>
            <person name="Li Z."/>
            <person name="Crits-Christoph A."/>
            <person name="Burstein D."/>
            <person name="Anantharaman K."/>
            <person name="Lane K.R."/>
            <person name="Thomas B.C."/>
            <person name="Pan C."/>
            <person name="Northen T.R."/>
            <person name="Banfield J.F."/>
        </authorList>
    </citation>
    <scope>NUCLEOTIDE SEQUENCE [LARGE SCALE GENOMIC DNA]</scope>
    <source>
        <strain evidence="2">NP_2</strain>
    </source>
</reference>
<name>A0A537LBU0_9BACT</name>
<dbReference type="EMBL" id="VBAJ01000247">
    <property type="protein sequence ID" value="TMJ05483.1"/>
    <property type="molecule type" value="Genomic_DNA"/>
</dbReference>
<organism evidence="2 3">
    <name type="scientific">Candidatus Segetimicrobium genomatis</name>
    <dbReference type="NCBI Taxonomy" id="2569760"/>
    <lineage>
        <taxon>Bacteria</taxon>
        <taxon>Bacillati</taxon>
        <taxon>Candidatus Sysuimicrobiota</taxon>
        <taxon>Candidatus Sysuimicrobiia</taxon>
        <taxon>Candidatus Sysuimicrobiales</taxon>
        <taxon>Candidatus Segetimicrobiaceae</taxon>
        <taxon>Candidatus Segetimicrobium</taxon>
    </lineage>
</organism>
<protein>
    <recommendedName>
        <fullName evidence="4">S49 family peptidase</fullName>
    </recommendedName>
</protein>
<dbReference type="Pfam" id="PF01972">
    <property type="entry name" value="SDH_protease"/>
    <property type="match status" value="1"/>
</dbReference>
<comment type="caution">
    <text evidence="2">The sequence shown here is derived from an EMBL/GenBank/DDBJ whole genome shotgun (WGS) entry which is preliminary data.</text>
</comment>
<evidence type="ECO:0000256" key="1">
    <source>
        <dbReference type="SAM" id="MobiDB-lite"/>
    </source>
</evidence>
<dbReference type="NCBIfam" id="NF047768">
    <property type="entry name" value="Clp_like_SDH"/>
    <property type="match status" value="1"/>
</dbReference>
<dbReference type="InterPro" id="IPR029045">
    <property type="entry name" value="ClpP/crotonase-like_dom_sf"/>
</dbReference>
<dbReference type="GO" id="GO:0016020">
    <property type="term" value="C:membrane"/>
    <property type="evidence" value="ECO:0007669"/>
    <property type="project" value="InterPro"/>
</dbReference>
<evidence type="ECO:0000313" key="3">
    <source>
        <dbReference type="Proteomes" id="UP000318661"/>
    </source>
</evidence>
<dbReference type="Proteomes" id="UP000318661">
    <property type="component" value="Unassembled WGS sequence"/>
</dbReference>
<dbReference type="PANTHER" id="PTHR35984">
    <property type="entry name" value="PERIPLASMIC SERINE PROTEASE"/>
    <property type="match status" value="1"/>
</dbReference>
<dbReference type="AlphaFoldDB" id="A0A537LBU0"/>
<dbReference type="PANTHER" id="PTHR35984:SF1">
    <property type="entry name" value="PERIPLASMIC SERINE PROTEASE"/>
    <property type="match status" value="1"/>
</dbReference>
<proteinExistence type="predicted"/>
<evidence type="ECO:0008006" key="4">
    <source>
        <dbReference type="Google" id="ProtNLM"/>
    </source>
</evidence>
<accession>A0A537LBU0</accession>
<dbReference type="InterPro" id="IPR002825">
    <property type="entry name" value="Pept_S49_ser-pept_pro"/>
</dbReference>
<gene>
    <name evidence="2" type="ORF">E6G99_09795</name>
</gene>
<dbReference type="SUPFAM" id="SSF52096">
    <property type="entry name" value="ClpP/crotonase"/>
    <property type="match status" value="1"/>
</dbReference>
<sequence length="308" mass="34153">MRLSISDLFWVFFIITAIQPILARWRLEQGRLRLLATLERQRGSRVIAMIHRQETMSLLGFPFFRYIDIDDSEEILRAIRLTPEEMPIDLILHTPGGLVLAAEQIALALEEHGGKVTVLVPHYAMSGGTLIALAADEIIMDRHAVLGPVDPQLGQYPASSIIKVLEQKPIQEIDDQTVILADVAGKAQRQVRSFVQSLLEDRMGADAERVAGLLSSGTWTHDYPITAREAKTIGLPISTEVPASVYTLMALYPQAGHRRPSVQYIPIPYRGTEPRPSPRPSGRDRAMLTATPEGPNYGSPNFPAPRGR</sequence>
<evidence type="ECO:0000313" key="2">
    <source>
        <dbReference type="EMBL" id="TMJ05483.1"/>
    </source>
</evidence>
<dbReference type="Gene3D" id="3.90.226.10">
    <property type="entry name" value="2-enoyl-CoA Hydratase, Chain A, domain 1"/>
    <property type="match status" value="1"/>
</dbReference>